<comment type="subcellular location">
    <subcellularLocation>
        <location evidence="1 7">Cell membrane</location>
        <topology evidence="1 7">Multi-pass membrane protein</topology>
    </subcellularLocation>
</comment>
<dbReference type="EMBL" id="QJKD01000005">
    <property type="protein sequence ID" value="PXX53662.1"/>
    <property type="molecule type" value="Genomic_DNA"/>
</dbReference>
<dbReference type="Proteomes" id="UP000248057">
    <property type="component" value="Unassembled WGS sequence"/>
</dbReference>
<feature type="transmembrane region" description="Helical" evidence="7">
    <location>
        <begin position="71"/>
        <end position="93"/>
    </location>
</feature>
<keyword evidence="2 7" id="KW-0813">Transport</keyword>
<keyword evidence="10" id="KW-1185">Reference proteome</keyword>
<evidence type="ECO:0000256" key="6">
    <source>
        <dbReference type="ARBA" id="ARBA00023136"/>
    </source>
</evidence>
<evidence type="ECO:0000256" key="2">
    <source>
        <dbReference type="ARBA" id="ARBA00022448"/>
    </source>
</evidence>
<dbReference type="PROSITE" id="PS50928">
    <property type="entry name" value="ABC_TM1"/>
    <property type="match status" value="1"/>
</dbReference>
<comment type="similarity">
    <text evidence="7">Belongs to the binding-protein-dependent transport system permease family.</text>
</comment>
<comment type="caution">
    <text evidence="9">The sequence shown here is derived from an EMBL/GenBank/DDBJ whole genome shotgun (WGS) entry which is preliminary data.</text>
</comment>
<evidence type="ECO:0000313" key="10">
    <source>
        <dbReference type="Proteomes" id="UP000248057"/>
    </source>
</evidence>
<keyword evidence="6 7" id="KW-0472">Membrane</keyword>
<evidence type="ECO:0000256" key="1">
    <source>
        <dbReference type="ARBA" id="ARBA00004651"/>
    </source>
</evidence>
<accession>A0A2V3YA81</accession>
<dbReference type="CDD" id="cd06261">
    <property type="entry name" value="TM_PBP2"/>
    <property type="match status" value="1"/>
</dbReference>
<dbReference type="PANTHER" id="PTHR30193">
    <property type="entry name" value="ABC TRANSPORTER PERMEASE PROTEIN"/>
    <property type="match status" value="1"/>
</dbReference>
<evidence type="ECO:0000256" key="7">
    <source>
        <dbReference type="RuleBase" id="RU363032"/>
    </source>
</evidence>
<dbReference type="Pfam" id="PF00528">
    <property type="entry name" value="BPD_transp_1"/>
    <property type="match status" value="1"/>
</dbReference>
<name>A0A2V3YA81_9FIRM</name>
<dbReference type="Gene3D" id="1.10.3720.10">
    <property type="entry name" value="MetI-like"/>
    <property type="match status" value="1"/>
</dbReference>
<organism evidence="9 10">
    <name type="scientific">Hungatella effluvii</name>
    <dbReference type="NCBI Taxonomy" id="1096246"/>
    <lineage>
        <taxon>Bacteria</taxon>
        <taxon>Bacillati</taxon>
        <taxon>Bacillota</taxon>
        <taxon>Clostridia</taxon>
        <taxon>Lachnospirales</taxon>
        <taxon>Lachnospiraceae</taxon>
        <taxon>Hungatella</taxon>
    </lineage>
</organism>
<evidence type="ECO:0000256" key="5">
    <source>
        <dbReference type="ARBA" id="ARBA00022989"/>
    </source>
</evidence>
<evidence type="ECO:0000313" key="9">
    <source>
        <dbReference type="EMBL" id="PXX53662.1"/>
    </source>
</evidence>
<dbReference type="SUPFAM" id="SSF161098">
    <property type="entry name" value="MetI-like"/>
    <property type="match status" value="1"/>
</dbReference>
<reference evidence="9 10" key="1">
    <citation type="submission" date="2018-05" db="EMBL/GenBank/DDBJ databases">
        <title>Genomic Encyclopedia of Type Strains, Phase IV (KMG-IV): sequencing the most valuable type-strain genomes for metagenomic binning, comparative biology and taxonomic classification.</title>
        <authorList>
            <person name="Goeker M."/>
        </authorList>
    </citation>
    <scope>NUCLEOTIDE SEQUENCE [LARGE SCALE GENOMIC DNA]</scope>
    <source>
        <strain evidence="9 10">DSM 24995</strain>
    </source>
</reference>
<evidence type="ECO:0000259" key="8">
    <source>
        <dbReference type="PROSITE" id="PS50928"/>
    </source>
</evidence>
<dbReference type="PANTHER" id="PTHR30193:SF37">
    <property type="entry name" value="INNER MEMBRANE ABC TRANSPORTER PERMEASE PROTEIN YCJO"/>
    <property type="match status" value="1"/>
</dbReference>
<sequence>MKTNKLYPTWFTLGALIFYLGLFFLPGIMGIGYSFTDWNAYSSEVNFVGWKNYLKVFEGGTNYGMFIKNTFVFTAISSITKTTLGIALAILLTSRMVKMKSMHRMLVFLPQVMSFLIIGLVFKNILHPSRGFINITLKAIGLDFLAQNWLGDLNFAFKSIFAVDAWKGTGYVMMVVIAGLNSISSTYYEAAELDGAGFWSKFRYVTLPLLKNVIISVTVLNITYGFRVFDLIYSLTNGGPGNSTGVINTAVYSEFSKGNYAMGTTLSSLLFIFVMMISYFILKAVGNKEVEQ</sequence>
<dbReference type="AlphaFoldDB" id="A0A2V3YA81"/>
<feature type="transmembrane region" description="Helical" evidence="7">
    <location>
        <begin position="105"/>
        <end position="122"/>
    </location>
</feature>
<keyword evidence="5 7" id="KW-1133">Transmembrane helix</keyword>
<evidence type="ECO:0000256" key="4">
    <source>
        <dbReference type="ARBA" id="ARBA00022692"/>
    </source>
</evidence>
<feature type="transmembrane region" description="Helical" evidence="7">
    <location>
        <begin position="209"/>
        <end position="229"/>
    </location>
</feature>
<dbReference type="GeneID" id="86061545"/>
<feature type="transmembrane region" description="Helical" evidence="7">
    <location>
        <begin position="168"/>
        <end position="188"/>
    </location>
</feature>
<protein>
    <submittedName>
        <fullName evidence="9">Carbohydrate ABC transporter membrane protein 1 (CUT1 family)</fullName>
    </submittedName>
</protein>
<dbReference type="InterPro" id="IPR051393">
    <property type="entry name" value="ABC_transporter_permease"/>
</dbReference>
<evidence type="ECO:0000256" key="3">
    <source>
        <dbReference type="ARBA" id="ARBA00022475"/>
    </source>
</evidence>
<dbReference type="InterPro" id="IPR035906">
    <property type="entry name" value="MetI-like_sf"/>
</dbReference>
<gene>
    <name evidence="9" type="ORF">DFR60_105151</name>
</gene>
<keyword evidence="3" id="KW-1003">Cell membrane</keyword>
<feature type="domain" description="ABC transmembrane type-1" evidence="8">
    <location>
        <begin position="67"/>
        <end position="281"/>
    </location>
</feature>
<proteinExistence type="inferred from homology"/>
<feature type="transmembrane region" description="Helical" evidence="7">
    <location>
        <begin position="12"/>
        <end position="35"/>
    </location>
</feature>
<keyword evidence="4 7" id="KW-0812">Transmembrane</keyword>
<feature type="transmembrane region" description="Helical" evidence="7">
    <location>
        <begin position="260"/>
        <end position="282"/>
    </location>
</feature>
<dbReference type="RefSeq" id="WP_110322993.1">
    <property type="nucleotide sequence ID" value="NZ_JAQETU010000016.1"/>
</dbReference>
<dbReference type="InterPro" id="IPR000515">
    <property type="entry name" value="MetI-like"/>
</dbReference>
<dbReference type="GO" id="GO:0005886">
    <property type="term" value="C:plasma membrane"/>
    <property type="evidence" value="ECO:0007669"/>
    <property type="project" value="UniProtKB-SubCell"/>
</dbReference>
<dbReference type="GO" id="GO:0055085">
    <property type="term" value="P:transmembrane transport"/>
    <property type="evidence" value="ECO:0007669"/>
    <property type="project" value="InterPro"/>
</dbReference>